<accession>A0AAV5VEM3</accession>
<dbReference type="SMART" id="SM00184">
    <property type="entry name" value="RING"/>
    <property type="match status" value="1"/>
</dbReference>
<dbReference type="PROSITE" id="PS50089">
    <property type="entry name" value="ZF_RING_2"/>
    <property type="match status" value="1"/>
</dbReference>
<evidence type="ECO:0000256" key="4">
    <source>
        <dbReference type="PROSITE-ProRule" id="PRU00175"/>
    </source>
</evidence>
<feature type="domain" description="RING-type" evidence="6">
    <location>
        <begin position="32"/>
        <end position="91"/>
    </location>
</feature>
<keyword evidence="3" id="KW-0862">Zinc</keyword>
<keyword evidence="8" id="KW-1185">Reference proteome</keyword>
<dbReference type="Gene3D" id="3.30.40.10">
    <property type="entry name" value="Zinc/RING finger domain, C3HC4 (zinc finger)"/>
    <property type="match status" value="1"/>
</dbReference>
<evidence type="ECO:0000256" key="5">
    <source>
        <dbReference type="SAM" id="MobiDB-lite"/>
    </source>
</evidence>
<evidence type="ECO:0000256" key="3">
    <source>
        <dbReference type="ARBA" id="ARBA00022833"/>
    </source>
</evidence>
<dbReference type="EMBL" id="BTSY01000002">
    <property type="protein sequence ID" value="GMT16365.1"/>
    <property type="molecule type" value="Genomic_DNA"/>
</dbReference>
<keyword evidence="2 4" id="KW-0863">Zinc-finger</keyword>
<dbReference type="InterPro" id="IPR013083">
    <property type="entry name" value="Znf_RING/FYVE/PHD"/>
</dbReference>
<name>A0AAV5VEM3_9BILA</name>
<protein>
    <recommendedName>
        <fullName evidence="6">RING-type domain-containing protein</fullName>
    </recommendedName>
</protein>
<dbReference type="PANTHER" id="PTHR22791">
    <property type="entry name" value="RING-TYPE DOMAIN-CONTAINING PROTEIN"/>
    <property type="match status" value="1"/>
</dbReference>
<organism evidence="7 8">
    <name type="scientific">Pristionchus fissidentatus</name>
    <dbReference type="NCBI Taxonomy" id="1538716"/>
    <lineage>
        <taxon>Eukaryota</taxon>
        <taxon>Metazoa</taxon>
        <taxon>Ecdysozoa</taxon>
        <taxon>Nematoda</taxon>
        <taxon>Chromadorea</taxon>
        <taxon>Rhabditida</taxon>
        <taxon>Rhabditina</taxon>
        <taxon>Diplogasteromorpha</taxon>
        <taxon>Diplogasteroidea</taxon>
        <taxon>Neodiplogasteridae</taxon>
        <taxon>Pristionchus</taxon>
    </lineage>
</organism>
<keyword evidence="1" id="KW-0479">Metal-binding</keyword>
<proteinExistence type="predicted"/>
<dbReference type="PANTHER" id="PTHR22791:SF6">
    <property type="entry name" value="RING-TYPE DOMAIN-CONTAINING PROTEIN"/>
    <property type="match status" value="1"/>
</dbReference>
<evidence type="ECO:0000313" key="8">
    <source>
        <dbReference type="Proteomes" id="UP001432322"/>
    </source>
</evidence>
<feature type="compositionally biased region" description="Basic and acidic residues" evidence="5">
    <location>
        <begin position="12"/>
        <end position="25"/>
    </location>
</feature>
<sequence length="247" mass="28389">DVPPAGGPAMRPPREEPQRLETQKEHESNASCPICGGTFHNSADGQRVARVLSCGHLVCTGCVAEFRKNQRDVGDSVTDYLYDRAPCIVCRRKVRWRNLPECKAVGYLYGQLELTHAEQRPLSDLPKLRSDVRKRVYKNLDSLNSATLELTSKMRKMTRKADVVYDAALEETNQVVDRETMARIECREQGEWVVRRSEEELMRVRVLEEEFNSHYKRMNEILDQLATKQLTMPLVLPKLEEEPDDDS</sequence>
<dbReference type="InterPro" id="IPR051435">
    <property type="entry name" value="RING_finger_E3_ubiq-ligases"/>
</dbReference>
<dbReference type="InterPro" id="IPR001841">
    <property type="entry name" value="Znf_RING"/>
</dbReference>
<gene>
    <name evidence="7" type="ORF">PFISCL1PPCAC_7662</name>
</gene>
<dbReference type="Proteomes" id="UP001432322">
    <property type="component" value="Unassembled WGS sequence"/>
</dbReference>
<dbReference type="SUPFAM" id="SSF57850">
    <property type="entry name" value="RING/U-box"/>
    <property type="match status" value="1"/>
</dbReference>
<dbReference type="GO" id="GO:0016567">
    <property type="term" value="P:protein ubiquitination"/>
    <property type="evidence" value="ECO:0007669"/>
    <property type="project" value="TreeGrafter"/>
</dbReference>
<feature type="region of interest" description="Disordered" evidence="5">
    <location>
        <begin position="1"/>
        <end position="25"/>
    </location>
</feature>
<evidence type="ECO:0000256" key="1">
    <source>
        <dbReference type="ARBA" id="ARBA00022723"/>
    </source>
</evidence>
<dbReference type="AlphaFoldDB" id="A0AAV5VEM3"/>
<comment type="caution">
    <text evidence="7">The sequence shown here is derived from an EMBL/GenBank/DDBJ whole genome shotgun (WGS) entry which is preliminary data.</text>
</comment>
<dbReference type="InterPro" id="IPR017907">
    <property type="entry name" value="Znf_RING_CS"/>
</dbReference>
<evidence type="ECO:0000313" key="7">
    <source>
        <dbReference type="EMBL" id="GMT16365.1"/>
    </source>
</evidence>
<evidence type="ECO:0000256" key="2">
    <source>
        <dbReference type="ARBA" id="ARBA00022771"/>
    </source>
</evidence>
<dbReference type="PROSITE" id="PS00518">
    <property type="entry name" value="ZF_RING_1"/>
    <property type="match status" value="1"/>
</dbReference>
<reference evidence="7" key="1">
    <citation type="submission" date="2023-10" db="EMBL/GenBank/DDBJ databases">
        <title>Genome assembly of Pristionchus species.</title>
        <authorList>
            <person name="Yoshida K."/>
            <person name="Sommer R.J."/>
        </authorList>
    </citation>
    <scope>NUCLEOTIDE SEQUENCE</scope>
    <source>
        <strain evidence="7">RS5133</strain>
    </source>
</reference>
<dbReference type="InterPro" id="IPR027370">
    <property type="entry name" value="Znf-RING_euk"/>
</dbReference>
<dbReference type="Pfam" id="PF13445">
    <property type="entry name" value="zf-RING_UBOX"/>
    <property type="match status" value="1"/>
</dbReference>
<dbReference type="GO" id="GO:0061630">
    <property type="term" value="F:ubiquitin protein ligase activity"/>
    <property type="evidence" value="ECO:0007669"/>
    <property type="project" value="TreeGrafter"/>
</dbReference>
<dbReference type="GO" id="GO:0008270">
    <property type="term" value="F:zinc ion binding"/>
    <property type="evidence" value="ECO:0007669"/>
    <property type="project" value="UniProtKB-KW"/>
</dbReference>
<evidence type="ECO:0000259" key="6">
    <source>
        <dbReference type="PROSITE" id="PS50089"/>
    </source>
</evidence>
<feature type="non-terminal residue" evidence="7">
    <location>
        <position position="1"/>
    </location>
</feature>